<comment type="caution">
    <text evidence="1">The sequence shown here is derived from an EMBL/GenBank/DDBJ whole genome shotgun (WGS) entry which is preliminary data.</text>
</comment>
<sequence length="28" mass="2851">MLARGAGFDLVIVDMEHGPLGLAALGQV</sequence>
<dbReference type="Proteomes" id="UP000283587">
    <property type="component" value="Unassembled WGS sequence"/>
</dbReference>
<reference evidence="2" key="1">
    <citation type="submission" date="2018-09" db="EMBL/GenBank/DDBJ databases">
        <title>Paracoccus onubensis nov. sp. a moderate halophilic bacterium isolated from Gruta de las Maravillas (Aracena, Spain).</title>
        <authorList>
            <person name="Jurado V."/>
            <person name="Gutierrez-Patricio S."/>
            <person name="Gonzalez-Pimentel J.L."/>
            <person name="Miller A.Z."/>
            <person name="Laiz L."/>
            <person name="Saiz-Jimenez C."/>
        </authorList>
    </citation>
    <scope>NUCLEOTIDE SEQUENCE [LARGE SCALE GENOMIC DNA]</scope>
    <source>
        <strain evidence="2">DSM 26381</strain>
    </source>
</reference>
<organism evidence="1 2">
    <name type="scientific">Paracoccus siganidrum</name>
    <dbReference type="NCBI Taxonomy" id="1276757"/>
    <lineage>
        <taxon>Bacteria</taxon>
        <taxon>Pseudomonadati</taxon>
        <taxon>Pseudomonadota</taxon>
        <taxon>Alphaproteobacteria</taxon>
        <taxon>Rhodobacterales</taxon>
        <taxon>Paracoccaceae</taxon>
        <taxon>Paracoccus</taxon>
    </lineage>
</organism>
<dbReference type="AlphaFoldDB" id="A0A419A360"/>
<dbReference type="EMBL" id="QZEW01000085">
    <property type="protein sequence ID" value="RJL07722.1"/>
    <property type="molecule type" value="Genomic_DNA"/>
</dbReference>
<gene>
    <name evidence="1" type="ORF">D3P05_17310</name>
</gene>
<evidence type="ECO:0000313" key="1">
    <source>
        <dbReference type="EMBL" id="RJL07722.1"/>
    </source>
</evidence>
<evidence type="ECO:0000313" key="2">
    <source>
        <dbReference type="Proteomes" id="UP000283587"/>
    </source>
</evidence>
<protein>
    <submittedName>
        <fullName evidence="1">Aldolase</fullName>
    </submittedName>
</protein>
<accession>A0A419A360</accession>
<feature type="non-terminal residue" evidence="1">
    <location>
        <position position="28"/>
    </location>
</feature>
<name>A0A419A360_9RHOB</name>
<keyword evidence="2" id="KW-1185">Reference proteome</keyword>
<proteinExistence type="predicted"/>